<dbReference type="InterPro" id="IPR029033">
    <property type="entry name" value="His_PPase_superfam"/>
</dbReference>
<sequence>MLRHGEVHNPEGVLYGRLPGYRLSERGQWQAKTVAEALADEPIAAVLASPLERAQQTAAPLVAGRDLEVITEPGLIEAANDFEGRKFGVGDGVLRHPESWVKLRNPFRPSWGEPYAVIAARMRAAAHRARDLAPGGVAVCVSHQLPIWTLRRNLEGKRMWHDPRQRQCGLASLTSLVFEGEKLVEIRYREPAGASDPKVTGA</sequence>
<name>A0ABP9Q1J8_9PSEU</name>
<dbReference type="SUPFAM" id="SSF53254">
    <property type="entry name" value="Phosphoglycerate mutase-like"/>
    <property type="match status" value="1"/>
</dbReference>
<dbReference type="Pfam" id="PF00300">
    <property type="entry name" value="His_Phos_1"/>
    <property type="match status" value="1"/>
</dbReference>
<dbReference type="CDD" id="cd07067">
    <property type="entry name" value="HP_PGM_like"/>
    <property type="match status" value="1"/>
</dbReference>
<evidence type="ECO:0000313" key="1">
    <source>
        <dbReference type="EMBL" id="GAA5155453.1"/>
    </source>
</evidence>
<dbReference type="PANTHER" id="PTHR48100">
    <property type="entry name" value="BROAD-SPECIFICITY PHOSPHATASE YOR283W-RELATED"/>
    <property type="match status" value="1"/>
</dbReference>
<dbReference type="Proteomes" id="UP001428817">
    <property type="component" value="Unassembled WGS sequence"/>
</dbReference>
<dbReference type="RefSeq" id="WP_185064656.1">
    <property type="nucleotide sequence ID" value="NZ_BAABJP010000010.1"/>
</dbReference>
<accession>A0ABP9Q1J8</accession>
<dbReference type="InterPro" id="IPR013078">
    <property type="entry name" value="His_Pase_superF_clade-1"/>
</dbReference>
<organism evidence="1 2">
    <name type="scientific">Pseudonocardia eucalypti</name>
    <dbReference type="NCBI Taxonomy" id="648755"/>
    <lineage>
        <taxon>Bacteria</taxon>
        <taxon>Bacillati</taxon>
        <taxon>Actinomycetota</taxon>
        <taxon>Actinomycetes</taxon>
        <taxon>Pseudonocardiales</taxon>
        <taxon>Pseudonocardiaceae</taxon>
        <taxon>Pseudonocardia</taxon>
    </lineage>
</organism>
<keyword evidence="2" id="KW-1185">Reference proteome</keyword>
<dbReference type="PANTHER" id="PTHR48100:SF51">
    <property type="entry name" value="PHOSPHOGLYCERATE MUTASE"/>
    <property type="match status" value="1"/>
</dbReference>
<dbReference type="EMBL" id="BAABJP010000010">
    <property type="protein sequence ID" value="GAA5155453.1"/>
    <property type="molecule type" value="Genomic_DNA"/>
</dbReference>
<gene>
    <name evidence="1" type="ORF">GCM10023321_28860</name>
</gene>
<reference evidence="2" key="1">
    <citation type="journal article" date="2019" name="Int. J. Syst. Evol. Microbiol.">
        <title>The Global Catalogue of Microorganisms (GCM) 10K type strain sequencing project: providing services to taxonomists for standard genome sequencing and annotation.</title>
        <authorList>
            <consortium name="The Broad Institute Genomics Platform"/>
            <consortium name="The Broad Institute Genome Sequencing Center for Infectious Disease"/>
            <person name="Wu L."/>
            <person name="Ma J."/>
        </authorList>
    </citation>
    <scope>NUCLEOTIDE SEQUENCE [LARGE SCALE GENOMIC DNA]</scope>
    <source>
        <strain evidence="2">JCM 18303</strain>
    </source>
</reference>
<dbReference type="InterPro" id="IPR050275">
    <property type="entry name" value="PGM_Phosphatase"/>
</dbReference>
<dbReference type="Gene3D" id="3.40.50.1240">
    <property type="entry name" value="Phosphoglycerate mutase-like"/>
    <property type="match status" value="1"/>
</dbReference>
<evidence type="ECO:0000313" key="2">
    <source>
        <dbReference type="Proteomes" id="UP001428817"/>
    </source>
</evidence>
<protein>
    <submittedName>
        <fullName evidence="1">Histidine phosphatase family protein</fullName>
    </submittedName>
</protein>
<comment type="caution">
    <text evidence="1">The sequence shown here is derived from an EMBL/GenBank/DDBJ whole genome shotgun (WGS) entry which is preliminary data.</text>
</comment>
<dbReference type="SMART" id="SM00855">
    <property type="entry name" value="PGAM"/>
    <property type="match status" value="1"/>
</dbReference>
<proteinExistence type="predicted"/>